<reference evidence="3 4" key="1">
    <citation type="submission" date="2024-06" db="EMBL/GenBank/DDBJ databases">
        <title>A chromosome-level genome assembly of beet webworm, Loxostege sticticalis.</title>
        <authorList>
            <person name="Zhang Y."/>
        </authorList>
    </citation>
    <scope>NUCLEOTIDE SEQUENCE [LARGE SCALE GENOMIC DNA]</scope>
    <source>
        <strain evidence="3">AQ028</strain>
        <tissue evidence="3">Male pupae</tissue>
    </source>
</reference>
<name>A0ABD0TLZ7_LOXSC</name>
<keyword evidence="2" id="KW-0732">Signal</keyword>
<feature type="signal peptide" evidence="2">
    <location>
        <begin position="1"/>
        <end position="23"/>
    </location>
</feature>
<accession>A0ABD0TLZ7</accession>
<feature type="transmembrane region" description="Helical" evidence="1">
    <location>
        <begin position="52"/>
        <end position="74"/>
    </location>
</feature>
<keyword evidence="1" id="KW-0812">Transmembrane</keyword>
<evidence type="ECO:0000256" key="1">
    <source>
        <dbReference type="SAM" id="Phobius"/>
    </source>
</evidence>
<feature type="chain" id="PRO_5044792877" evidence="2">
    <location>
        <begin position="24"/>
        <end position="77"/>
    </location>
</feature>
<gene>
    <name evidence="3" type="ORF">ABMA28_012176</name>
</gene>
<dbReference type="AlphaFoldDB" id="A0ABD0TLZ7"/>
<evidence type="ECO:0000313" key="4">
    <source>
        <dbReference type="Proteomes" id="UP001549921"/>
    </source>
</evidence>
<sequence>MEKIEMAITLLILIASSMLTVQGYEPSPDYEAPYEERVINSAGNNSSLIRDIFNVSVLTIFVCAFLVATFAFFVKIH</sequence>
<protein>
    <submittedName>
        <fullName evidence="3">Uncharacterized protein</fullName>
    </submittedName>
</protein>
<organism evidence="3 4">
    <name type="scientific">Loxostege sticticalis</name>
    <name type="common">Beet webworm moth</name>
    <dbReference type="NCBI Taxonomy" id="481309"/>
    <lineage>
        <taxon>Eukaryota</taxon>
        <taxon>Metazoa</taxon>
        <taxon>Ecdysozoa</taxon>
        <taxon>Arthropoda</taxon>
        <taxon>Hexapoda</taxon>
        <taxon>Insecta</taxon>
        <taxon>Pterygota</taxon>
        <taxon>Neoptera</taxon>
        <taxon>Endopterygota</taxon>
        <taxon>Lepidoptera</taxon>
        <taxon>Glossata</taxon>
        <taxon>Ditrysia</taxon>
        <taxon>Pyraloidea</taxon>
        <taxon>Crambidae</taxon>
        <taxon>Pyraustinae</taxon>
        <taxon>Loxostege</taxon>
    </lineage>
</organism>
<comment type="caution">
    <text evidence="3">The sequence shown here is derived from an EMBL/GenBank/DDBJ whole genome shotgun (WGS) entry which is preliminary data.</text>
</comment>
<dbReference type="Proteomes" id="UP001549921">
    <property type="component" value="Unassembled WGS sequence"/>
</dbReference>
<keyword evidence="1" id="KW-1133">Transmembrane helix</keyword>
<proteinExistence type="predicted"/>
<dbReference type="EMBL" id="JBEDNZ010000003">
    <property type="protein sequence ID" value="KAL0850346.1"/>
    <property type="molecule type" value="Genomic_DNA"/>
</dbReference>
<keyword evidence="1" id="KW-0472">Membrane</keyword>
<evidence type="ECO:0000313" key="3">
    <source>
        <dbReference type="EMBL" id="KAL0850346.1"/>
    </source>
</evidence>
<evidence type="ECO:0000256" key="2">
    <source>
        <dbReference type="SAM" id="SignalP"/>
    </source>
</evidence>